<dbReference type="InterPro" id="IPR004358">
    <property type="entry name" value="Sig_transdc_His_kin-like_C"/>
</dbReference>
<keyword evidence="10" id="KW-0067">ATP-binding</keyword>
<dbReference type="InterPro" id="IPR036890">
    <property type="entry name" value="HATPase_C_sf"/>
</dbReference>
<dbReference type="SMART" id="SM00387">
    <property type="entry name" value="HATPase_c"/>
    <property type="match status" value="1"/>
</dbReference>
<accession>A0A1G9VBI1</accession>
<keyword evidence="11 14" id="KW-1133">Transmembrane helix</keyword>
<dbReference type="SUPFAM" id="SSF103190">
    <property type="entry name" value="Sensory domain-like"/>
    <property type="match status" value="1"/>
</dbReference>
<dbReference type="STRING" id="459525.SAMN04488137_1484"/>
<dbReference type="InterPro" id="IPR016120">
    <property type="entry name" value="Sig_transdc_His_kin_SpoOB"/>
</dbReference>
<evidence type="ECO:0000256" key="7">
    <source>
        <dbReference type="ARBA" id="ARBA00022692"/>
    </source>
</evidence>
<evidence type="ECO:0000256" key="8">
    <source>
        <dbReference type="ARBA" id="ARBA00022741"/>
    </source>
</evidence>
<dbReference type="SMART" id="SM00091">
    <property type="entry name" value="PAS"/>
    <property type="match status" value="1"/>
</dbReference>
<dbReference type="InterPro" id="IPR029151">
    <property type="entry name" value="Sensor-like_sf"/>
</dbReference>
<dbReference type="Pfam" id="PF02518">
    <property type="entry name" value="HATPase_c"/>
    <property type="match status" value="1"/>
</dbReference>
<keyword evidence="6" id="KW-0808">Transferase</keyword>
<dbReference type="RefSeq" id="WP_090233589.1">
    <property type="nucleotide sequence ID" value="NZ_FNHW01000001.1"/>
</dbReference>
<dbReference type="InterPro" id="IPR033463">
    <property type="entry name" value="sCache_3"/>
</dbReference>
<feature type="transmembrane region" description="Helical" evidence="14">
    <location>
        <begin position="12"/>
        <end position="36"/>
    </location>
</feature>
<comment type="catalytic activity">
    <reaction evidence="1">
        <text>ATP + protein L-histidine = ADP + protein N-phospho-L-histidine.</text>
        <dbReference type="EC" id="2.7.13.3"/>
    </reaction>
</comment>
<dbReference type="EC" id="2.7.13.3" evidence="3"/>
<dbReference type="InterPro" id="IPR039506">
    <property type="entry name" value="SPOB_a"/>
</dbReference>
<keyword evidence="17" id="KW-1185">Reference proteome</keyword>
<dbReference type="Pfam" id="PF17203">
    <property type="entry name" value="sCache_3_2"/>
    <property type="match status" value="1"/>
</dbReference>
<dbReference type="PANTHER" id="PTHR43547:SF10">
    <property type="entry name" value="SENSOR HISTIDINE KINASE DCUS"/>
    <property type="match status" value="1"/>
</dbReference>
<dbReference type="Proteomes" id="UP000199544">
    <property type="component" value="Unassembled WGS sequence"/>
</dbReference>
<dbReference type="Pfam" id="PF14689">
    <property type="entry name" value="SPOB_a"/>
    <property type="match status" value="1"/>
</dbReference>
<dbReference type="SUPFAM" id="SSF55874">
    <property type="entry name" value="ATPase domain of HSP90 chaperone/DNA topoisomerase II/histidine kinase"/>
    <property type="match status" value="1"/>
</dbReference>
<dbReference type="CDD" id="cd00130">
    <property type="entry name" value="PAS"/>
    <property type="match status" value="1"/>
</dbReference>
<feature type="transmembrane region" description="Helical" evidence="14">
    <location>
        <begin position="172"/>
        <end position="193"/>
    </location>
</feature>
<evidence type="ECO:0000256" key="12">
    <source>
        <dbReference type="ARBA" id="ARBA00023012"/>
    </source>
</evidence>
<evidence type="ECO:0000256" key="4">
    <source>
        <dbReference type="ARBA" id="ARBA00022475"/>
    </source>
</evidence>
<keyword evidence="12" id="KW-0902">Two-component regulatory system</keyword>
<evidence type="ECO:0000256" key="13">
    <source>
        <dbReference type="ARBA" id="ARBA00023136"/>
    </source>
</evidence>
<evidence type="ECO:0000256" key="9">
    <source>
        <dbReference type="ARBA" id="ARBA00022777"/>
    </source>
</evidence>
<dbReference type="SUPFAM" id="SSF55785">
    <property type="entry name" value="PYP-like sensor domain (PAS domain)"/>
    <property type="match status" value="1"/>
</dbReference>
<protein>
    <recommendedName>
        <fullName evidence="3">histidine kinase</fullName>
        <ecNumber evidence="3">2.7.13.3</ecNumber>
    </recommendedName>
</protein>
<dbReference type="InterPro" id="IPR003594">
    <property type="entry name" value="HATPase_dom"/>
</dbReference>
<dbReference type="GO" id="GO:0005524">
    <property type="term" value="F:ATP binding"/>
    <property type="evidence" value="ECO:0007669"/>
    <property type="project" value="UniProtKB-KW"/>
</dbReference>
<sequence length="527" mass="58783">MNVLKLPIRWKIIFLSFGIVLFSLLIGGIIITGKIVDMREDELGKRGMITARTVAQLPEVQKQIQKKNGMAVINPIVENIRVINNTDYIVVLNMDGIRYSHPVQSLVGTTSSGEDEGPAFADHTYLSKAKGELGIAVRAFMPIKNEKLEQVGVVIVGNILPGYLEILQGLKAQIALIMFLTLLFGLLGSWMLARHIKQQMFQLEPHQIVRMYEESTAAFHAMHEGVIAIDMNEKITIFNERAKEIFNVSGHLLGKPIRSVIRDTRLPEIIEYGKAVFNQEINVSGNIIMSNRIPIKVDKSVIGAVAIFQDRTEVAKMAEELTGVKAFVEALRIQNHEHLNKLHTIAGLIQLDKKNQALQYVFDITEQQESLTRLVTKKIRNDSIAGLLLSKVSRGKELKIEVNIDSQSHLQNLPPHLNEHDFVIILGNLIENSFYALNEIDTSPKKIDVSIEQDNDVCALLVEDNGPGIPEELLPYIFEKGITTKGEDGLGIGLYLVKDIVSKGKGEISLSTFPYGGTSFYITFPMK</sequence>
<comment type="subcellular location">
    <subcellularLocation>
        <location evidence="2">Cell membrane</location>
        <topology evidence="2">Multi-pass membrane protein</topology>
    </subcellularLocation>
</comment>
<keyword evidence="5" id="KW-0597">Phosphoprotein</keyword>
<evidence type="ECO:0000256" key="14">
    <source>
        <dbReference type="SAM" id="Phobius"/>
    </source>
</evidence>
<organism evidence="16 17">
    <name type="scientific">Fictibacillus solisalsi</name>
    <dbReference type="NCBI Taxonomy" id="459525"/>
    <lineage>
        <taxon>Bacteria</taxon>
        <taxon>Bacillati</taxon>
        <taxon>Bacillota</taxon>
        <taxon>Bacilli</taxon>
        <taxon>Bacillales</taxon>
        <taxon>Fictibacillaceae</taxon>
        <taxon>Fictibacillus</taxon>
    </lineage>
</organism>
<dbReference type="GO" id="GO:0005886">
    <property type="term" value="C:plasma membrane"/>
    <property type="evidence" value="ECO:0007669"/>
    <property type="project" value="UniProtKB-SubCell"/>
</dbReference>
<dbReference type="PANTHER" id="PTHR43547">
    <property type="entry name" value="TWO-COMPONENT HISTIDINE KINASE"/>
    <property type="match status" value="1"/>
</dbReference>
<evidence type="ECO:0000256" key="2">
    <source>
        <dbReference type="ARBA" id="ARBA00004651"/>
    </source>
</evidence>
<evidence type="ECO:0000256" key="5">
    <source>
        <dbReference type="ARBA" id="ARBA00022553"/>
    </source>
</evidence>
<dbReference type="EMBL" id="FNHW01000001">
    <property type="protein sequence ID" value="SDM69519.1"/>
    <property type="molecule type" value="Genomic_DNA"/>
</dbReference>
<dbReference type="GO" id="GO:0000155">
    <property type="term" value="F:phosphorelay sensor kinase activity"/>
    <property type="evidence" value="ECO:0007669"/>
    <property type="project" value="InterPro"/>
</dbReference>
<feature type="transmembrane region" description="Helical" evidence="14">
    <location>
        <begin position="148"/>
        <end position="166"/>
    </location>
</feature>
<dbReference type="Gene3D" id="1.10.287.130">
    <property type="match status" value="1"/>
</dbReference>
<dbReference type="Gene3D" id="3.30.450.20">
    <property type="entry name" value="PAS domain"/>
    <property type="match status" value="2"/>
</dbReference>
<evidence type="ECO:0000256" key="11">
    <source>
        <dbReference type="ARBA" id="ARBA00022989"/>
    </source>
</evidence>
<reference evidence="17" key="1">
    <citation type="submission" date="2016-10" db="EMBL/GenBank/DDBJ databases">
        <authorList>
            <person name="Varghese N."/>
            <person name="Submissions S."/>
        </authorList>
    </citation>
    <scope>NUCLEOTIDE SEQUENCE [LARGE SCALE GENOMIC DNA]</scope>
    <source>
        <strain evidence="17">CGMCC 1.6854</strain>
    </source>
</reference>
<dbReference type="AlphaFoldDB" id="A0A1G9VBI1"/>
<evidence type="ECO:0000256" key="3">
    <source>
        <dbReference type="ARBA" id="ARBA00012438"/>
    </source>
</evidence>
<evidence type="ECO:0000256" key="1">
    <source>
        <dbReference type="ARBA" id="ARBA00000085"/>
    </source>
</evidence>
<feature type="domain" description="Histidine kinase" evidence="15">
    <location>
        <begin position="333"/>
        <end position="527"/>
    </location>
</feature>
<dbReference type="OrthoDB" id="9792686at2"/>
<evidence type="ECO:0000313" key="16">
    <source>
        <dbReference type="EMBL" id="SDM69519.1"/>
    </source>
</evidence>
<name>A0A1G9VBI1_9BACL</name>
<evidence type="ECO:0000256" key="6">
    <source>
        <dbReference type="ARBA" id="ARBA00022679"/>
    </source>
</evidence>
<keyword evidence="13 14" id="KW-0472">Membrane</keyword>
<dbReference type="Gene3D" id="3.30.565.10">
    <property type="entry name" value="Histidine kinase-like ATPase, C-terminal domain"/>
    <property type="match status" value="1"/>
</dbReference>
<evidence type="ECO:0000259" key="15">
    <source>
        <dbReference type="PROSITE" id="PS50109"/>
    </source>
</evidence>
<gene>
    <name evidence="16" type="ORF">SAMN04488137_1484</name>
</gene>
<proteinExistence type="predicted"/>
<keyword evidence="4" id="KW-1003">Cell membrane</keyword>
<keyword evidence="9 16" id="KW-0418">Kinase</keyword>
<dbReference type="PRINTS" id="PR00344">
    <property type="entry name" value="BCTRLSENSOR"/>
</dbReference>
<dbReference type="InterPro" id="IPR000014">
    <property type="entry name" value="PAS"/>
</dbReference>
<dbReference type="PROSITE" id="PS50109">
    <property type="entry name" value="HIS_KIN"/>
    <property type="match status" value="1"/>
</dbReference>
<keyword evidence="7 14" id="KW-0812">Transmembrane</keyword>
<dbReference type="InterPro" id="IPR035965">
    <property type="entry name" value="PAS-like_dom_sf"/>
</dbReference>
<evidence type="ECO:0000313" key="17">
    <source>
        <dbReference type="Proteomes" id="UP000199544"/>
    </source>
</evidence>
<keyword evidence="8" id="KW-0547">Nucleotide-binding</keyword>
<evidence type="ECO:0000256" key="10">
    <source>
        <dbReference type="ARBA" id="ARBA00022840"/>
    </source>
</evidence>
<dbReference type="SUPFAM" id="SSF55890">
    <property type="entry name" value="Sporulation response regulatory protein Spo0B"/>
    <property type="match status" value="1"/>
</dbReference>
<dbReference type="InterPro" id="IPR005467">
    <property type="entry name" value="His_kinase_dom"/>
</dbReference>